<dbReference type="AlphaFoldDB" id="A0A0F9JFE9"/>
<comment type="caution">
    <text evidence="1">The sequence shown here is derived from an EMBL/GenBank/DDBJ whole genome shotgun (WGS) entry which is preliminary data.</text>
</comment>
<evidence type="ECO:0000313" key="1">
    <source>
        <dbReference type="EMBL" id="KKM68554.1"/>
    </source>
</evidence>
<dbReference type="EMBL" id="LAZR01010147">
    <property type="protein sequence ID" value="KKM68554.1"/>
    <property type="molecule type" value="Genomic_DNA"/>
</dbReference>
<protein>
    <submittedName>
        <fullName evidence="1">Uncharacterized protein</fullName>
    </submittedName>
</protein>
<sequence>MANNFYCRTALIGGASGALDEIDGAGLNDLDFAIVSILNIAYFYTLDDDSAAAESSPEVISPDANAGNKRWILQNVVTNTGTASAPSLQFGNDAIGIFQQATNFLGITIAGTQRFNITSSAIQGILSGAAMLKNIVATATVASLIPNNSDEDSGLGGAGGDTISLIAGAVEGIRVTEVAGVINVLNDGFTKLGSGAPTIKMKKVTGTTGATEGTSTFIAHGLTQSKILSFQVFITSTDLIPPFFTAIAEFQYDVYLESPNVVIMLHSTNSGNLLSKAITVLITYEE</sequence>
<proteinExistence type="predicted"/>
<accession>A0A0F9JFE9</accession>
<name>A0A0F9JFE9_9ZZZZ</name>
<reference evidence="1" key="1">
    <citation type="journal article" date="2015" name="Nature">
        <title>Complex archaea that bridge the gap between prokaryotes and eukaryotes.</title>
        <authorList>
            <person name="Spang A."/>
            <person name="Saw J.H."/>
            <person name="Jorgensen S.L."/>
            <person name="Zaremba-Niedzwiedzka K."/>
            <person name="Martijn J."/>
            <person name="Lind A.E."/>
            <person name="van Eijk R."/>
            <person name="Schleper C."/>
            <person name="Guy L."/>
            <person name="Ettema T.J."/>
        </authorList>
    </citation>
    <scope>NUCLEOTIDE SEQUENCE</scope>
</reference>
<organism evidence="1">
    <name type="scientific">marine sediment metagenome</name>
    <dbReference type="NCBI Taxonomy" id="412755"/>
    <lineage>
        <taxon>unclassified sequences</taxon>
        <taxon>metagenomes</taxon>
        <taxon>ecological metagenomes</taxon>
    </lineage>
</organism>
<gene>
    <name evidence="1" type="ORF">LCGC14_1459710</name>
</gene>